<dbReference type="Proteomes" id="UP000029273">
    <property type="component" value="Unassembled WGS sequence"/>
</dbReference>
<dbReference type="InterPro" id="IPR012340">
    <property type="entry name" value="NA-bd_OB-fold"/>
</dbReference>
<dbReference type="OrthoDB" id="9804792at2"/>
<protein>
    <recommendedName>
        <fullName evidence="3 8">DNA repair protein RecO</fullName>
    </recommendedName>
    <alternativeName>
        <fullName evidence="7 8">Recombination protein O</fullName>
    </alternativeName>
</protein>
<keyword evidence="5 8" id="KW-0233">DNA recombination</keyword>
<evidence type="ECO:0000313" key="10">
    <source>
        <dbReference type="EMBL" id="OBS10407.1"/>
    </source>
</evidence>
<comment type="similarity">
    <text evidence="2 8">Belongs to the RecO family.</text>
</comment>
<keyword evidence="11" id="KW-1185">Reference proteome</keyword>
<dbReference type="Gene3D" id="2.40.50.140">
    <property type="entry name" value="Nucleic acid-binding proteins"/>
    <property type="match status" value="1"/>
</dbReference>
<comment type="function">
    <text evidence="1 8">Involved in DNA repair and RecF pathway recombination.</text>
</comment>
<dbReference type="NCBIfam" id="TIGR00613">
    <property type="entry name" value="reco"/>
    <property type="match status" value="1"/>
</dbReference>
<dbReference type="RefSeq" id="WP_052064077.1">
    <property type="nucleotide sequence ID" value="NZ_JQSG02000001.1"/>
</dbReference>
<dbReference type="Gene3D" id="1.20.1440.120">
    <property type="entry name" value="Recombination protein O, C-terminal domain"/>
    <property type="match status" value="1"/>
</dbReference>
<dbReference type="InterPro" id="IPR037278">
    <property type="entry name" value="ARFGAP/RecO"/>
</dbReference>
<evidence type="ECO:0000256" key="4">
    <source>
        <dbReference type="ARBA" id="ARBA00022763"/>
    </source>
</evidence>
<evidence type="ECO:0000256" key="5">
    <source>
        <dbReference type="ARBA" id="ARBA00023172"/>
    </source>
</evidence>
<evidence type="ECO:0000256" key="8">
    <source>
        <dbReference type="HAMAP-Rule" id="MF_00201"/>
    </source>
</evidence>
<dbReference type="InterPro" id="IPR042242">
    <property type="entry name" value="RecO_C"/>
</dbReference>
<dbReference type="GO" id="GO:0043590">
    <property type="term" value="C:bacterial nucleoid"/>
    <property type="evidence" value="ECO:0007669"/>
    <property type="project" value="TreeGrafter"/>
</dbReference>
<dbReference type="AlphaFoldDB" id="A0A1A6C771"/>
<evidence type="ECO:0000259" key="9">
    <source>
        <dbReference type="Pfam" id="PF11967"/>
    </source>
</evidence>
<dbReference type="InterPro" id="IPR022572">
    <property type="entry name" value="DNA_rep/recomb_RecO_N"/>
</dbReference>
<evidence type="ECO:0000256" key="6">
    <source>
        <dbReference type="ARBA" id="ARBA00023204"/>
    </source>
</evidence>
<evidence type="ECO:0000256" key="7">
    <source>
        <dbReference type="ARBA" id="ARBA00033409"/>
    </source>
</evidence>
<accession>A0A1A6C771</accession>
<dbReference type="HAMAP" id="MF_00201">
    <property type="entry name" value="RecO"/>
    <property type="match status" value="1"/>
</dbReference>
<dbReference type="GO" id="GO:0006310">
    <property type="term" value="P:DNA recombination"/>
    <property type="evidence" value="ECO:0007669"/>
    <property type="project" value="UniProtKB-UniRule"/>
</dbReference>
<feature type="domain" description="DNA replication/recombination mediator RecO N-terminal" evidence="9">
    <location>
        <begin position="4"/>
        <end position="76"/>
    </location>
</feature>
<keyword evidence="6 8" id="KW-0234">DNA repair</keyword>
<sequence>MAENLSAEGYVLHARSYRETSLLVEIVTLEHGREGVVARGARSRRGEAAARLQPFRRLHLGWRAQGDLGTLTGVEELDCHRLPPAVVGVGLYLNELLMRLLPRHQEVPDIYEAYAAALRSLTAELPVEPVLRSFELRLLAGLGYAPALDREADTGADLDPARYYRLLPEHGPVAATSGATGAVSGAALLAMAREDWSDPETLAAAKRVLRSALEAQLGPRGLRTRSLLGGLARYRRMAENERPTDRSDD</sequence>
<evidence type="ECO:0000256" key="2">
    <source>
        <dbReference type="ARBA" id="ARBA00007452"/>
    </source>
</evidence>
<proteinExistence type="inferred from homology"/>
<dbReference type="GO" id="GO:0006302">
    <property type="term" value="P:double-strand break repair"/>
    <property type="evidence" value="ECO:0007669"/>
    <property type="project" value="TreeGrafter"/>
</dbReference>
<dbReference type="Pfam" id="PF11967">
    <property type="entry name" value="RecO_N"/>
    <property type="match status" value="1"/>
</dbReference>
<evidence type="ECO:0000256" key="1">
    <source>
        <dbReference type="ARBA" id="ARBA00003065"/>
    </source>
</evidence>
<evidence type="ECO:0000256" key="3">
    <source>
        <dbReference type="ARBA" id="ARBA00021310"/>
    </source>
</evidence>
<gene>
    <name evidence="8" type="primary">recO</name>
    <name evidence="10" type="ORF">Thpro_020123</name>
</gene>
<organism evidence="10 11">
    <name type="scientific">Acidihalobacter prosperus</name>
    <dbReference type="NCBI Taxonomy" id="160660"/>
    <lineage>
        <taxon>Bacteria</taxon>
        <taxon>Pseudomonadati</taxon>
        <taxon>Pseudomonadota</taxon>
        <taxon>Gammaproteobacteria</taxon>
        <taxon>Chromatiales</taxon>
        <taxon>Ectothiorhodospiraceae</taxon>
        <taxon>Acidihalobacter</taxon>
    </lineage>
</organism>
<name>A0A1A6C771_9GAMM</name>
<dbReference type="PANTHER" id="PTHR33991">
    <property type="entry name" value="DNA REPAIR PROTEIN RECO"/>
    <property type="match status" value="1"/>
</dbReference>
<reference evidence="10 11" key="1">
    <citation type="journal article" date="2014" name="Genome Announc.">
        <title>Draft Genome Sequence of the Iron-Oxidizing, Acidophilic, and Halotolerant 'Thiobacillus prosperus' Type Strain DSM 5130.</title>
        <authorList>
            <person name="Ossandon F.J."/>
            <person name="Cardenas J.P."/>
            <person name="Corbett M."/>
            <person name="Quatrini R."/>
            <person name="Holmes D.S."/>
            <person name="Watkin E."/>
        </authorList>
    </citation>
    <scope>NUCLEOTIDE SEQUENCE [LARGE SCALE GENOMIC DNA]</scope>
    <source>
        <strain evidence="10 11">DSM 5130</strain>
    </source>
</reference>
<dbReference type="Pfam" id="PF02565">
    <property type="entry name" value="RecO_C"/>
    <property type="match status" value="1"/>
</dbReference>
<comment type="caution">
    <text evidence="10">The sequence shown here is derived from an EMBL/GenBank/DDBJ whole genome shotgun (WGS) entry which is preliminary data.</text>
</comment>
<keyword evidence="4 8" id="KW-0227">DNA damage</keyword>
<dbReference type="STRING" id="160660.BJI67_09465"/>
<dbReference type="EMBL" id="JQSG02000001">
    <property type="protein sequence ID" value="OBS10407.1"/>
    <property type="molecule type" value="Genomic_DNA"/>
</dbReference>
<dbReference type="InterPro" id="IPR003717">
    <property type="entry name" value="RecO"/>
</dbReference>
<evidence type="ECO:0000313" key="11">
    <source>
        <dbReference type="Proteomes" id="UP000029273"/>
    </source>
</evidence>
<dbReference type="SUPFAM" id="SSF57863">
    <property type="entry name" value="ArfGap/RecO-like zinc finger"/>
    <property type="match status" value="1"/>
</dbReference>
<dbReference type="PANTHER" id="PTHR33991:SF1">
    <property type="entry name" value="DNA REPAIR PROTEIN RECO"/>
    <property type="match status" value="1"/>
</dbReference>
<dbReference type="SUPFAM" id="SSF50249">
    <property type="entry name" value="Nucleic acid-binding proteins"/>
    <property type="match status" value="1"/>
</dbReference>